<feature type="non-terminal residue" evidence="2">
    <location>
        <position position="59"/>
    </location>
</feature>
<reference evidence="2" key="1">
    <citation type="submission" date="2019-12" db="EMBL/GenBank/DDBJ databases">
        <authorList>
            <person name="Scholes J."/>
        </authorList>
    </citation>
    <scope>NUCLEOTIDE SEQUENCE</scope>
</reference>
<dbReference type="EMBL" id="CACSLK010019553">
    <property type="protein sequence ID" value="CAA0819772.1"/>
    <property type="molecule type" value="Genomic_DNA"/>
</dbReference>
<dbReference type="Pfam" id="PF21359">
    <property type="entry name" value="zf_topless"/>
    <property type="match status" value="1"/>
</dbReference>
<organism evidence="2 3">
    <name type="scientific">Striga hermonthica</name>
    <name type="common">Purple witchweed</name>
    <name type="synonym">Buchnera hermonthica</name>
    <dbReference type="NCBI Taxonomy" id="68872"/>
    <lineage>
        <taxon>Eukaryota</taxon>
        <taxon>Viridiplantae</taxon>
        <taxon>Streptophyta</taxon>
        <taxon>Embryophyta</taxon>
        <taxon>Tracheophyta</taxon>
        <taxon>Spermatophyta</taxon>
        <taxon>Magnoliopsida</taxon>
        <taxon>eudicotyledons</taxon>
        <taxon>Gunneridae</taxon>
        <taxon>Pentapetalae</taxon>
        <taxon>asterids</taxon>
        <taxon>lamiids</taxon>
        <taxon>Lamiales</taxon>
        <taxon>Orobanchaceae</taxon>
        <taxon>Buchnereae</taxon>
        <taxon>Striga</taxon>
    </lineage>
</organism>
<evidence type="ECO:0000259" key="1">
    <source>
        <dbReference type="Pfam" id="PF21359"/>
    </source>
</evidence>
<feature type="non-terminal residue" evidence="2">
    <location>
        <position position="1"/>
    </location>
</feature>
<proteinExistence type="predicted"/>
<sequence>LNWQHQLCKTPRPNPDIKTFFVDHSCGSKMEHILPHQLIILCLLGLCRNPVAFLLSVHM</sequence>
<keyword evidence="3" id="KW-1185">Reference proteome</keyword>
<gene>
    <name evidence="2" type="ORF">SHERM_18051</name>
</gene>
<name>A0A9N7N3K7_STRHE</name>
<protein>
    <submittedName>
        <fullName evidence="2">Protein TOPLESS</fullName>
    </submittedName>
</protein>
<accession>A0A9N7N3K7</accession>
<dbReference type="Proteomes" id="UP001153555">
    <property type="component" value="Unassembled WGS sequence"/>
</dbReference>
<dbReference type="OrthoDB" id="1602884at2759"/>
<evidence type="ECO:0000313" key="2">
    <source>
        <dbReference type="EMBL" id="CAA0819772.1"/>
    </source>
</evidence>
<evidence type="ECO:0000313" key="3">
    <source>
        <dbReference type="Proteomes" id="UP001153555"/>
    </source>
</evidence>
<feature type="domain" description="TOPLESS zinc finger" evidence="1">
    <location>
        <begin position="1"/>
        <end position="26"/>
    </location>
</feature>
<dbReference type="InterPro" id="IPR048419">
    <property type="entry name" value="Topless_Znf"/>
</dbReference>
<comment type="caution">
    <text evidence="2">The sequence shown here is derived from an EMBL/GenBank/DDBJ whole genome shotgun (WGS) entry which is preliminary data.</text>
</comment>
<dbReference type="AlphaFoldDB" id="A0A9N7N3K7"/>